<protein>
    <submittedName>
        <fullName evidence="1">Uncharacterized protein</fullName>
    </submittedName>
</protein>
<proteinExistence type="predicted"/>
<evidence type="ECO:0000313" key="1">
    <source>
        <dbReference type="EMBL" id="GIY70981.1"/>
    </source>
</evidence>
<gene>
    <name evidence="1" type="ORF">CEXT_45331</name>
</gene>
<reference evidence="1 2" key="1">
    <citation type="submission" date="2021-06" db="EMBL/GenBank/DDBJ databases">
        <title>Caerostris extrusa draft genome.</title>
        <authorList>
            <person name="Kono N."/>
            <person name="Arakawa K."/>
        </authorList>
    </citation>
    <scope>NUCLEOTIDE SEQUENCE [LARGE SCALE GENOMIC DNA]</scope>
</reference>
<organism evidence="1 2">
    <name type="scientific">Caerostris extrusa</name>
    <name type="common">Bark spider</name>
    <name type="synonym">Caerostris bankana</name>
    <dbReference type="NCBI Taxonomy" id="172846"/>
    <lineage>
        <taxon>Eukaryota</taxon>
        <taxon>Metazoa</taxon>
        <taxon>Ecdysozoa</taxon>
        <taxon>Arthropoda</taxon>
        <taxon>Chelicerata</taxon>
        <taxon>Arachnida</taxon>
        <taxon>Araneae</taxon>
        <taxon>Araneomorphae</taxon>
        <taxon>Entelegynae</taxon>
        <taxon>Araneoidea</taxon>
        <taxon>Araneidae</taxon>
        <taxon>Caerostris</taxon>
    </lineage>
</organism>
<evidence type="ECO:0000313" key="2">
    <source>
        <dbReference type="Proteomes" id="UP001054945"/>
    </source>
</evidence>
<dbReference type="AlphaFoldDB" id="A0AAV4VMB0"/>
<sequence>MRILAPRDRGLHLEKSYTRPSETGDIFCLSEFLEGPKKVKAYEISLPGTQEVIWRNRIQHLQKQEASFVHPESLEGPEKGLKVLIKVCIKQFKSNNLKVTCFLVATIGTMSC</sequence>
<keyword evidence="2" id="KW-1185">Reference proteome</keyword>
<dbReference type="Proteomes" id="UP001054945">
    <property type="component" value="Unassembled WGS sequence"/>
</dbReference>
<accession>A0AAV4VMB0</accession>
<comment type="caution">
    <text evidence="1">The sequence shown here is derived from an EMBL/GenBank/DDBJ whole genome shotgun (WGS) entry which is preliminary data.</text>
</comment>
<dbReference type="EMBL" id="BPLR01014739">
    <property type="protein sequence ID" value="GIY70981.1"/>
    <property type="molecule type" value="Genomic_DNA"/>
</dbReference>
<name>A0AAV4VMB0_CAEEX</name>